<proteinExistence type="predicted"/>
<gene>
    <name evidence="3" type="ORF">ACFX5E_15730</name>
</gene>
<evidence type="ECO:0000259" key="2">
    <source>
        <dbReference type="Pfam" id="PF14319"/>
    </source>
</evidence>
<reference evidence="3 4" key="1">
    <citation type="submission" date="2024-06" db="EMBL/GenBank/DDBJ databases">
        <title>Flavobacterium spp. isolated from glacier.</title>
        <authorList>
            <person name="Han D."/>
        </authorList>
    </citation>
    <scope>NUCLEOTIDE SEQUENCE [LARGE SCALE GENOMIC DNA]</scope>
    <source>
        <strain evidence="3 4">LS2P90</strain>
    </source>
</reference>
<dbReference type="InterPro" id="IPR054832">
    <property type="entry name" value="transpos_IS91"/>
</dbReference>
<protein>
    <submittedName>
        <fullName evidence="3">IS91 family transposase</fullName>
    </submittedName>
</protein>
<dbReference type="Pfam" id="PF14319">
    <property type="entry name" value="Zn_Tnp_IS91"/>
    <property type="match status" value="1"/>
</dbReference>
<dbReference type="NCBIfam" id="NF033538">
    <property type="entry name" value="transpos_IS91"/>
    <property type="match status" value="1"/>
</dbReference>
<dbReference type="Pfam" id="PF04986">
    <property type="entry name" value="Y2_Tnp"/>
    <property type="match status" value="1"/>
</dbReference>
<feature type="domain" description="Transposase zinc-binding" evidence="2">
    <location>
        <begin position="8"/>
        <end position="93"/>
    </location>
</feature>
<dbReference type="EMBL" id="JBHZPZ010000028">
    <property type="protein sequence ID" value="MFE3869515.1"/>
    <property type="molecule type" value="Genomic_DNA"/>
</dbReference>
<dbReference type="RefSeq" id="WP_379856123.1">
    <property type="nucleotide sequence ID" value="NZ_JBHZPZ010000028.1"/>
</dbReference>
<name>A0ABW6HZQ4_9FLAO</name>
<feature type="domain" description="Transposase IS801/IS1294" evidence="1">
    <location>
        <begin position="135"/>
        <end position="308"/>
    </location>
</feature>
<dbReference type="PANTHER" id="PTHR37023:SF1">
    <property type="entry name" value="ISSOD25 TRANSPOSASE TNPA_ISSOD25"/>
    <property type="match status" value="1"/>
</dbReference>
<organism evidence="3 4">
    <name type="scientific">Flavobacterium xylosi</name>
    <dbReference type="NCBI Taxonomy" id="3230415"/>
    <lineage>
        <taxon>Bacteria</taxon>
        <taxon>Pseudomonadati</taxon>
        <taxon>Bacteroidota</taxon>
        <taxon>Flavobacteriia</taxon>
        <taxon>Flavobacteriales</taxon>
        <taxon>Flavobacteriaceae</taxon>
        <taxon>Flavobacterium</taxon>
    </lineage>
</organism>
<comment type="caution">
    <text evidence="3">The sequence shown here is derived from an EMBL/GenBank/DDBJ whole genome shotgun (WGS) entry which is preliminary data.</text>
</comment>
<accession>A0ABW6HZQ4</accession>
<keyword evidence="4" id="KW-1185">Reference proteome</keyword>
<dbReference type="InterPro" id="IPR026889">
    <property type="entry name" value="Zn_Tnp"/>
</dbReference>
<evidence type="ECO:0000313" key="3">
    <source>
        <dbReference type="EMBL" id="MFE3869515.1"/>
    </source>
</evidence>
<evidence type="ECO:0000259" key="1">
    <source>
        <dbReference type="Pfam" id="PF04986"/>
    </source>
</evidence>
<dbReference type="Proteomes" id="UP001600109">
    <property type="component" value="Unassembled WGS sequence"/>
</dbReference>
<evidence type="ECO:0000313" key="4">
    <source>
        <dbReference type="Proteomes" id="UP001600109"/>
    </source>
</evidence>
<dbReference type="PANTHER" id="PTHR37023">
    <property type="entry name" value="TRANSPOSASE"/>
    <property type="match status" value="1"/>
</dbReference>
<sequence length="390" mass="45379">MNDLQKVFQQACAKGFNEYSKAVFDQLSRCHTAKMGYHRLKCDDATCRNEQFQYHSCGNRHCPNCGGLKREQWIENRMSELLPTPYYHLVFTLPHEFNPLIMRNRKALFKLLFDAASQTILNHGRMKNYLGADCGITMVLHTWGQKLDFHPHVHCIVTGGGFDGHKWVEAKGTKDNFLFPESSLGKMYKAIFLKRIQKMDLQTQGLDLGKIVNQVDKKRWNVYAKAPFGGPNQVVEYLGRYSHKIAITKHRIVSVTDTHVNFRYKDYADGDTIKVIPLLRGEFLQRFEMHILPKRFTKIRHYGFMQNHGKRTRLQQIRHCLKLTPVTEIVQVPVAIRMLEKYGKDIFKCPCCTHGRLRIINTVRYFKSKSQEIKEIEKIINAKNKASPFG</sequence>
<dbReference type="InterPro" id="IPR007069">
    <property type="entry name" value="Transposase_32"/>
</dbReference>